<dbReference type="GO" id="GO:0004072">
    <property type="term" value="F:aspartate kinase activity"/>
    <property type="evidence" value="ECO:0007669"/>
    <property type="project" value="TreeGrafter"/>
</dbReference>
<name>X1B930_9ZZZZ</name>
<evidence type="ECO:0000256" key="1">
    <source>
        <dbReference type="ARBA" id="ARBA00010122"/>
    </source>
</evidence>
<dbReference type="EMBL" id="BART01017446">
    <property type="protein sequence ID" value="GAG77807.1"/>
    <property type="molecule type" value="Genomic_DNA"/>
</dbReference>
<dbReference type="SUPFAM" id="SSF53633">
    <property type="entry name" value="Carbamate kinase-like"/>
    <property type="match status" value="1"/>
</dbReference>
<evidence type="ECO:0000313" key="4">
    <source>
        <dbReference type="EMBL" id="GAG77807.1"/>
    </source>
</evidence>
<organism evidence="4">
    <name type="scientific">marine sediment metagenome</name>
    <dbReference type="NCBI Taxonomy" id="412755"/>
    <lineage>
        <taxon>unclassified sequences</taxon>
        <taxon>metagenomes</taxon>
        <taxon>ecological metagenomes</taxon>
    </lineage>
</organism>
<dbReference type="Gene3D" id="3.40.1160.10">
    <property type="entry name" value="Acetylglutamate kinase-like"/>
    <property type="match status" value="1"/>
</dbReference>
<proteinExistence type="inferred from homology"/>
<dbReference type="InterPro" id="IPR001048">
    <property type="entry name" value="Asp/Glu/Uridylate_kinase"/>
</dbReference>
<reference evidence="4" key="1">
    <citation type="journal article" date="2014" name="Front. Microbiol.">
        <title>High frequency of phylogenetically diverse reductive dehalogenase-homologous genes in deep subseafloor sedimentary metagenomes.</title>
        <authorList>
            <person name="Kawai M."/>
            <person name="Futagami T."/>
            <person name="Toyoda A."/>
            <person name="Takaki Y."/>
            <person name="Nishi S."/>
            <person name="Hori S."/>
            <person name="Arai W."/>
            <person name="Tsubouchi T."/>
            <person name="Morono Y."/>
            <person name="Uchiyama I."/>
            <person name="Ito T."/>
            <person name="Fujiyama A."/>
            <person name="Inagaki F."/>
            <person name="Takami H."/>
        </authorList>
    </citation>
    <scope>NUCLEOTIDE SEQUENCE</scope>
    <source>
        <strain evidence="4">Expedition CK06-06</strain>
    </source>
</reference>
<dbReference type="PANTHER" id="PTHR21499">
    <property type="entry name" value="ASPARTATE KINASE"/>
    <property type="match status" value="1"/>
</dbReference>
<sequence length="158" mass="17750">MDQENNLDHEHNTLHPARARDRERKEVEDKIKSKASRDFVASRGEYLCARLVADYLGAAFVEAAEVIRFKNNGGFDEYSYDLLLERLSGEGLYVIPGFYGSTEKGKIRTFSRGGSDITGAIVARAVAAEVYENWTDVSGFLMADPRIIKDPKPMRQVT</sequence>
<comment type="caution">
    <text evidence="4">The sequence shown here is derived from an EMBL/GenBank/DDBJ whole genome shotgun (WGS) entry which is preliminary data.</text>
</comment>
<feature type="non-terminal residue" evidence="4">
    <location>
        <position position="158"/>
    </location>
</feature>
<dbReference type="GO" id="GO:0009090">
    <property type="term" value="P:homoserine biosynthetic process"/>
    <property type="evidence" value="ECO:0007669"/>
    <property type="project" value="TreeGrafter"/>
</dbReference>
<evidence type="ECO:0000256" key="2">
    <source>
        <dbReference type="SAM" id="MobiDB-lite"/>
    </source>
</evidence>
<dbReference type="GO" id="GO:0009089">
    <property type="term" value="P:lysine biosynthetic process via diaminopimelate"/>
    <property type="evidence" value="ECO:0007669"/>
    <property type="project" value="TreeGrafter"/>
</dbReference>
<comment type="similarity">
    <text evidence="1">Belongs to the aspartokinase family.</text>
</comment>
<feature type="domain" description="Aspartate/glutamate/uridylate kinase" evidence="3">
    <location>
        <begin position="24"/>
        <end position="157"/>
    </location>
</feature>
<accession>X1B930</accession>
<dbReference type="PANTHER" id="PTHR21499:SF67">
    <property type="entry name" value="ASPARTOKINASE 3"/>
    <property type="match status" value="1"/>
</dbReference>
<dbReference type="GO" id="GO:0005829">
    <property type="term" value="C:cytosol"/>
    <property type="evidence" value="ECO:0007669"/>
    <property type="project" value="TreeGrafter"/>
</dbReference>
<dbReference type="AlphaFoldDB" id="X1B930"/>
<gene>
    <name evidence="4" type="ORF">S01H4_33205</name>
</gene>
<protein>
    <recommendedName>
        <fullName evidence="3">Aspartate/glutamate/uridylate kinase domain-containing protein</fullName>
    </recommendedName>
</protein>
<dbReference type="Pfam" id="PF00696">
    <property type="entry name" value="AA_kinase"/>
    <property type="match status" value="1"/>
</dbReference>
<dbReference type="InterPro" id="IPR036393">
    <property type="entry name" value="AceGlu_kinase-like_sf"/>
</dbReference>
<feature type="region of interest" description="Disordered" evidence="2">
    <location>
        <begin position="1"/>
        <end position="29"/>
    </location>
</feature>
<evidence type="ECO:0000259" key="3">
    <source>
        <dbReference type="Pfam" id="PF00696"/>
    </source>
</evidence>